<gene>
    <name evidence="1" type="ORF">MONAX_5E015850</name>
</gene>
<feature type="non-terminal residue" evidence="1">
    <location>
        <position position="1"/>
    </location>
</feature>
<accession>A0A5E4BUQ4</accession>
<organism evidence="1 2">
    <name type="scientific">Marmota monax</name>
    <name type="common">Woodchuck</name>
    <dbReference type="NCBI Taxonomy" id="9995"/>
    <lineage>
        <taxon>Eukaryota</taxon>
        <taxon>Metazoa</taxon>
        <taxon>Chordata</taxon>
        <taxon>Craniata</taxon>
        <taxon>Vertebrata</taxon>
        <taxon>Euteleostomi</taxon>
        <taxon>Mammalia</taxon>
        <taxon>Eutheria</taxon>
        <taxon>Euarchontoglires</taxon>
        <taxon>Glires</taxon>
        <taxon>Rodentia</taxon>
        <taxon>Sciuromorpha</taxon>
        <taxon>Sciuridae</taxon>
        <taxon>Xerinae</taxon>
        <taxon>Marmotini</taxon>
        <taxon>Marmota</taxon>
    </lineage>
</organism>
<evidence type="ECO:0000313" key="2">
    <source>
        <dbReference type="Proteomes" id="UP000335636"/>
    </source>
</evidence>
<keyword evidence="2" id="KW-1185">Reference proteome</keyword>
<feature type="non-terminal residue" evidence="1">
    <location>
        <position position="129"/>
    </location>
</feature>
<dbReference type="Proteomes" id="UP000335636">
    <property type="component" value="Unassembled WGS sequence"/>
</dbReference>
<comment type="caution">
    <text evidence="1">The sequence shown here is derived from an EMBL/GenBank/DDBJ whole genome shotgun (WGS) entry which is preliminary data.</text>
</comment>
<evidence type="ECO:0000313" key="1">
    <source>
        <dbReference type="EMBL" id="VTJ72740.1"/>
    </source>
</evidence>
<reference evidence="1" key="1">
    <citation type="submission" date="2019-04" db="EMBL/GenBank/DDBJ databases">
        <authorList>
            <person name="Alioto T."/>
            <person name="Alioto T."/>
        </authorList>
    </citation>
    <scope>NUCLEOTIDE SEQUENCE [LARGE SCALE GENOMIC DNA]</scope>
</reference>
<name>A0A5E4BUQ4_MARMO</name>
<protein>
    <submittedName>
        <fullName evidence="1">Uncharacterized protein</fullName>
    </submittedName>
</protein>
<dbReference type="InterPro" id="IPR036322">
    <property type="entry name" value="WD40_repeat_dom_sf"/>
</dbReference>
<dbReference type="GO" id="GO:0005737">
    <property type="term" value="C:cytoplasm"/>
    <property type="evidence" value="ECO:0007669"/>
    <property type="project" value="TreeGrafter"/>
</dbReference>
<dbReference type="SUPFAM" id="SSF50978">
    <property type="entry name" value="WD40 repeat-like"/>
    <property type="match status" value="1"/>
</dbReference>
<dbReference type="GO" id="GO:0072659">
    <property type="term" value="P:protein localization to plasma membrane"/>
    <property type="evidence" value="ECO:0007669"/>
    <property type="project" value="TreeGrafter"/>
</dbReference>
<dbReference type="AlphaFoldDB" id="A0A5E4BUQ4"/>
<proteinExistence type="predicted"/>
<sequence>NFPFVMGYMNERKEPFYKVLFSGEVSGRITLWHIPDVPISKFDGSPREIPITTTWTLQDNFDKHQTVSQSIIDHFSGLEDEAGTVVVTSSEYVPSLDKLICGCEDGTIFIIQALNAAKAGLLEGGSLLK</sequence>
<dbReference type="PANTHER" id="PTHR44099">
    <property type="entry name" value="RABCONNECTIN-3B, ISOFORM A"/>
    <property type="match status" value="1"/>
</dbReference>
<dbReference type="PANTHER" id="PTHR44099:SF2">
    <property type="entry name" value="WD REPEAT-CONTAINING PROTEIN 72"/>
    <property type="match status" value="1"/>
</dbReference>
<dbReference type="EMBL" id="CABDUW010000639">
    <property type="protein sequence ID" value="VTJ72740.1"/>
    <property type="molecule type" value="Genomic_DNA"/>
</dbReference>
<dbReference type="InterPro" id="IPR049916">
    <property type="entry name" value="WDR72-like"/>
</dbReference>